<dbReference type="InterPro" id="IPR050951">
    <property type="entry name" value="Retrovirus_Pol_polyprotein"/>
</dbReference>
<dbReference type="SUPFAM" id="SSF56672">
    <property type="entry name" value="DNA/RNA polymerases"/>
    <property type="match status" value="1"/>
</dbReference>
<dbReference type="GO" id="GO:0003676">
    <property type="term" value="F:nucleic acid binding"/>
    <property type="evidence" value="ECO:0007669"/>
    <property type="project" value="InterPro"/>
</dbReference>
<reference evidence="5" key="1">
    <citation type="submission" date="2023-04" db="EMBL/GenBank/DDBJ databases">
        <title>Phytophthora fragariaefolia NBRC 109709.</title>
        <authorList>
            <person name="Ichikawa N."/>
            <person name="Sato H."/>
            <person name="Tonouchi N."/>
        </authorList>
    </citation>
    <scope>NUCLEOTIDE SEQUENCE</scope>
    <source>
        <strain evidence="5">NBRC 109709</strain>
    </source>
</reference>
<dbReference type="InterPro" id="IPR036397">
    <property type="entry name" value="RNaseH_sf"/>
</dbReference>
<feature type="domain" description="Reverse transcriptase/retrotransposon-derived protein RNase H-like" evidence="4">
    <location>
        <begin position="186"/>
        <end position="277"/>
    </location>
</feature>
<feature type="domain" description="Reverse transcriptase" evidence="2">
    <location>
        <begin position="2"/>
        <end position="57"/>
    </location>
</feature>
<organism evidence="5 6">
    <name type="scientific">Phytophthora fragariaefolia</name>
    <dbReference type="NCBI Taxonomy" id="1490495"/>
    <lineage>
        <taxon>Eukaryota</taxon>
        <taxon>Sar</taxon>
        <taxon>Stramenopiles</taxon>
        <taxon>Oomycota</taxon>
        <taxon>Peronosporomycetes</taxon>
        <taxon>Peronosporales</taxon>
        <taxon>Peronosporaceae</taxon>
        <taxon>Phytophthora</taxon>
    </lineage>
</organism>
<dbReference type="Pfam" id="PF17919">
    <property type="entry name" value="RT_RNaseH_2"/>
    <property type="match status" value="1"/>
</dbReference>
<accession>A0A9W6XSY0</accession>
<dbReference type="Gene3D" id="3.30.420.10">
    <property type="entry name" value="Ribonuclease H-like superfamily/Ribonuclease H"/>
    <property type="match status" value="1"/>
</dbReference>
<dbReference type="Gene3D" id="3.10.10.10">
    <property type="entry name" value="HIV Type 1 Reverse Transcriptase, subunit A, domain 1"/>
    <property type="match status" value="1"/>
</dbReference>
<keyword evidence="1" id="KW-0511">Multifunctional enzyme</keyword>
<evidence type="ECO:0000313" key="6">
    <source>
        <dbReference type="Proteomes" id="UP001165121"/>
    </source>
</evidence>
<dbReference type="InterPro" id="IPR043128">
    <property type="entry name" value="Rev_trsase/Diguanyl_cyclase"/>
</dbReference>
<dbReference type="PANTHER" id="PTHR37984:SF5">
    <property type="entry name" value="PROTEIN NYNRIN-LIKE"/>
    <property type="match status" value="1"/>
</dbReference>
<comment type="caution">
    <text evidence="5">The sequence shown here is derived from an EMBL/GenBank/DDBJ whole genome shotgun (WGS) entry which is preliminary data.</text>
</comment>
<protein>
    <submittedName>
        <fullName evidence="5">Unnamed protein product</fullName>
    </submittedName>
</protein>
<dbReference type="InterPro" id="IPR041577">
    <property type="entry name" value="RT_RNaseH_2"/>
</dbReference>
<dbReference type="AlphaFoldDB" id="A0A9W6XSY0"/>
<dbReference type="OrthoDB" id="112024at2759"/>
<dbReference type="SUPFAM" id="SSF53098">
    <property type="entry name" value="Ribonuclease H-like"/>
    <property type="match status" value="1"/>
</dbReference>
<evidence type="ECO:0000313" key="5">
    <source>
        <dbReference type="EMBL" id="GMF44970.1"/>
    </source>
</evidence>
<name>A0A9W6XSY0_9STRA</name>
<evidence type="ECO:0000259" key="3">
    <source>
        <dbReference type="Pfam" id="PF13456"/>
    </source>
</evidence>
<dbReference type="Pfam" id="PF13456">
    <property type="entry name" value="RVT_3"/>
    <property type="match status" value="1"/>
</dbReference>
<dbReference type="Gene3D" id="3.30.70.270">
    <property type="match status" value="2"/>
</dbReference>
<evidence type="ECO:0000259" key="2">
    <source>
        <dbReference type="Pfam" id="PF00078"/>
    </source>
</evidence>
<feature type="domain" description="RNase H type-1" evidence="3">
    <location>
        <begin position="332"/>
        <end position="417"/>
    </location>
</feature>
<dbReference type="InterPro" id="IPR002156">
    <property type="entry name" value="RNaseH_domain"/>
</dbReference>
<evidence type="ECO:0000259" key="4">
    <source>
        <dbReference type="Pfam" id="PF17919"/>
    </source>
</evidence>
<sequence>MWFMSLDMASGFWAVTMTERAKLISAFVCPFGHFQCGRMLFGLKNAPLIYQAVINNCVWGFARLPPEEEKLVDPDVLGFLGMGVNKRCESEREKSGSKITVLTDAMTAFQMEPVLGRSSAEGLRATPKIAKGVQNLPFPKTLKRVQSFLGSLNYYHTLIEDFPFVAAVLYELTDEQVRSGRDLSRAKEAFEILKRKIVSTPLLRHPDRTKSYAIIPRGNKWAACAVLGQEYDGVIQPVRFTGHVLNDSEVQYQIAEKEVVAIMRVLEVFGTIVENFHIVDGLAAILGAGITPHEHLDEVAEALIPAKGRVKPPPVISVEMLDDSYTGYVLSFDGAAKTSTHQGSCGCVVWELHGWYSLRAHSFILEDVTVNDAEYHGLLKGMELMSERNVQDLVVVGDSRIAIQQVQDLINCNQSNLQ</sequence>
<dbReference type="InterPro" id="IPR043502">
    <property type="entry name" value="DNA/RNA_pol_sf"/>
</dbReference>
<proteinExistence type="predicted"/>
<dbReference type="InterPro" id="IPR012337">
    <property type="entry name" value="RNaseH-like_sf"/>
</dbReference>
<gene>
    <name evidence="5" type="ORF">Pfra01_001591900</name>
</gene>
<dbReference type="PANTHER" id="PTHR37984">
    <property type="entry name" value="PROTEIN CBG26694"/>
    <property type="match status" value="1"/>
</dbReference>
<keyword evidence="6" id="KW-1185">Reference proteome</keyword>
<dbReference type="Proteomes" id="UP001165121">
    <property type="component" value="Unassembled WGS sequence"/>
</dbReference>
<dbReference type="GO" id="GO:0004523">
    <property type="term" value="F:RNA-DNA hybrid ribonuclease activity"/>
    <property type="evidence" value="ECO:0007669"/>
    <property type="project" value="InterPro"/>
</dbReference>
<dbReference type="Pfam" id="PF00078">
    <property type="entry name" value="RVT_1"/>
    <property type="match status" value="1"/>
</dbReference>
<dbReference type="InterPro" id="IPR000477">
    <property type="entry name" value="RT_dom"/>
</dbReference>
<dbReference type="EMBL" id="BSXT01001752">
    <property type="protein sequence ID" value="GMF44970.1"/>
    <property type="molecule type" value="Genomic_DNA"/>
</dbReference>
<evidence type="ECO:0000256" key="1">
    <source>
        <dbReference type="ARBA" id="ARBA00023268"/>
    </source>
</evidence>